<keyword evidence="4 5" id="KW-0472">Membrane</keyword>
<dbReference type="Proteomes" id="UP000887540">
    <property type="component" value="Unplaced"/>
</dbReference>
<evidence type="ECO:0000256" key="3">
    <source>
        <dbReference type="ARBA" id="ARBA00022989"/>
    </source>
</evidence>
<keyword evidence="2 5" id="KW-0812">Transmembrane</keyword>
<dbReference type="Pfam" id="PF10292">
    <property type="entry name" value="7TM_GPCR_Srab"/>
    <property type="match status" value="1"/>
</dbReference>
<evidence type="ECO:0000313" key="6">
    <source>
        <dbReference type="Proteomes" id="UP000887540"/>
    </source>
</evidence>
<dbReference type="InterPro" id="IPR019408">
    <property type="entry name" value="7TM_GPCR_serpentine_rcpt_Srab"/>
</dbReference>
<organism evidence="6 7">
    <name type="scientific">Acrobeloides nanus</name>
    <dbReference type="NCBI Taxonomy" id="290746"/>
    <lineage>
        <taxon>Eukaryota</taxon>
        <taxon>Metazoa</taxon>
        <taxon>Ecdysozoa</taxon>
        <taxon>Nematoda</taxon>
        <taxon>Chromadorea</taxon>
        <taxon>Rhabditida</taxon>
        <taxon>Tylenchina</taxon>
        <taxon>Cephalobomorpha</taxon>
        <taxon>Cephaloboidea</taxon>
        <taxon>Cephalobidae</taxon>
        <taxon>Acrobeloides</taxon>
    </lineage>
</organism>
<protein>
    <submittedName>
        <fullName evidence="7">Uncharacterized protein</fullName>
    </submittedName>
</protein>
<name>A0A914DP84_9BILA</name>
<keyword evidence="6" id="KW-1185">Reference proteome</keyword>
<accession>A0A914DP84</accession>
<dbReference type="WBParaSite" id="ACRNAN_scaffold3448.g15352.t1">
    <property type="protein sequence ID" value="ACRNAN_scaffold3448.g15352.t1"/>
    <property type="gene ID" value="ACRNAN_scaffold3448.g15352"/>
</dbReference>
<evidence type="ECO:0000313" key="7">
    <source>
        <dbReference type="WBParaSite" id="ACRNAN_scaffold3448.g15352.t1"/>
    </source>
</evidence>
<proteinExistence type="predicted"/>
<keyword evidence="3 5" id="KW-1133">Transmembrane helix</keyword>
<dbReference type="AlphaFoldDB" id="A0A914DP84"/>
<dbReference type="GO" id="GO:0016020">
    <property type="term" value="C:membrane"/>
    <property type="evidence" value="ECO:0007669"/>
    <property type="project" value="UniProtKB-SubCell"/>
</dbReference>
<feature type="transmembrane region" description="Helical" evidence="5">
    <location>
        <begin position="48"/>
        <end position="70"/>
    </location>
</feature>
<sequence length="129" mass="15200">MFIDLSGILSIYILTIYNRNIRKLYAKSVIILTQRYQLAENTKVLKSILPILKIGLFNVYIMIANFLWVVNNSSYRVYIKQWMDKFFPENKEPSQSQNQEIKIINVEGKIIPSKSTVDSHHNMMKKVWS</sequence>
<evidence type="ECO:0000256" key="4">
    <source>
        <dbReference type="ARBA" id="ARBA00023136"/>
    </source>
</evidence>
<comment type="subcellular location">
    <subcellularLocation>
        <location evidence="1">Membrane</location>
        <topology evidence="1">Multi-pass membrane protein</topology>
    </subcellularLocation>
</comment>
<evidence type="ECO:0000256" key="1">
    <source>
        <dbReference type="ARBA" id="ARBA00004141"/>
    </source>
</evidence>
<evidence type="ECO:0000256" key="2">
    <source>
        <dbReference type="ARBA" id="ARBA00022692"/>
    </source>
</evidence>
<reference evidence="7" key="1">
    <citation type="submission" date="2022-11" db="UniProtKB">
        <authorList>
            <consortium name="WormBaseParasite"/>
        </authorList>
    </citation>
    <scope>IDENTIFICATION</scope>
</reference>
<evidence type="ECO:0000256" key="5">
    <source>
        <dbReference type="SAM" id="Phobius"/>
    </source>
</evidence>